<evidence type="ECO:0000256" key="6">
    <source>
        <dbReference type="RuleBase" id="RU000461"/>
    </source>
</evidence>
<dbReference type="InterPro" id="IPR002401">
    <property type="entry name" value="Cyt_P450_E_grp-I"/>
</dbReference>
<accession>A0AAD6G5U5</accession>
<sequence length="483" mass="54091">MSIILRIAVWGAGIWFLLFLWNHIIHPLAKFPGPRIASFTNLWKVYHIWRGDLEKVLLHRHEQHGDVVRVGPNHLDFNSSSAVTTILGSGRLFQKSAFYDAFNALRPNLFGTRDEDIHSTRRRAVAKSFSAQAVSKMEKYMDECMVKFVARLDRAAVHGEIIDIKLWISFFVMDVLGELAFARSFELLDAGPEGSMPPLKEHVLLATISGQVPWIIPHINQIAALLPFGPLRKMMTGRKVLREPQRAVDCVNARRYDCSQRPDLLGRLLGQLEAGHDSSGRCFDIVDVQTEAFGFIVAGSHTTAASTTLLLWHMLHHPETVRRVGEEIQSLTSVDGNAVYPFEALKRLKYLQAAISEGFRVNPVFIAPLMRVVPSHGHDIAGAFVPGGTEVSVCNHVVHHNGDIFGSDLHKFMPERWFDAEFSGAANLITFGAGHRACIGRNIAMAEISKLIATLLSRYDIESVDKDRLEQDIETLELTLLLR</sequence>
<reference evidence="8" key="2">
    <citation type="journal article" date="2023" name="IMA Fungus">
        <title>Comparative genomic study of the Penicillium genus elucidates a diverse pangenome and 15 lateral gene transfer events.</title>
        <authorList>
            <person name="Petersen C."/>
            <person name="Sorensen T."/>
            <person name="Nielsen M.R."/>
            <person name="Sondergaard T.E."/>
            <person name="Sorensen J.L."/>
            <person name="Fitzpatrick D.A."/>
            <person name="Frisvad J.C."/>
            <person name="Nielsen K.L."/>
        </authorList>
    </citation>
    <scope>NUCLEOTIDE SEQUENCE</scope>
    <source>
        <strain evidence="8">IBT 16125</strain>
    </source>
</reference>
<dbReference type="GO" id="GO:0043386">
    <property type="term" value="P:mycotoxin biosynthetic process"/>
    <property type="evidence" value="ECO:0007669"/>
    <property type="project" value="UniProtKB-ARBA"/>
</dbReference>
<protein>
    <recommendedName>
        <fullName evidence="10">Cytochrome P450</fullName>
    </recommendedName>
</protein>
<evidence type="ECO:0000313" key="8">
    <source>
        <dbReference type="EMBL" id="KAJ5459503.1"/>
    </source>
</evidence>
<dbReference type="PANTHER" id="PTHR24305:SF103">
    <property type="entry name" value="P450, PUTATIVE (EUROFUNG)-RELATED"/>
    <property type="match status" value="1"/>
</dbReference>
<name>A0AAD6G5U5_9EURO</name>
<feature type="transmembrane region" description="Helical" evidence="7">
    <location>
        <begin position="7"/>
        <end position="25"/>
    </location>
</feature>
<keyword evidence="3 6" id="KW-0560">Oxidoreductase</keyword>
<organism evidence="8 9">
    <name type="scientific">Penicillium daleae</name>
    <dbReference type="NCBI Taxonomy" id="63821"/>
    <lineage>
        <taxon>Eukaryota</taxon>
        <taxon>Fungi</taxon>
        <taxon>Dikarya</taxon>
        <taxon>Ascomycota</taxon>
        <taxon>Pezizomycotina</taxon>
        <taxon>Eurotiomycetes</taxon>
        <taxon>Eurotiomycetidae</taxon>
        <taxon>Eurotiales</taxon>
        <taxon>Aspergillaceae</taxon>
        <taxon>Penicillium</taxon>
    </lineage>
</organism>
<reference evidence="8" key="1">
    <citation type="submission" date="2022-12" db="EMBL/GenBank/DDBJ databases">
        <authorList>
            <person name="Petersen C."/>
        </authorList>
    </citation>
    <scope>NUCLEOTIDE SEQUENCE</scope>
    <source>
        <strain evidence="8">IBT 16125</strain>
    </source>
</reference>
<comment type="caution">
    <text evidence="8">The sequence shown here is derived from an EMBL/GenBank/DDBJ whole genome shotgun (WGS) entry which is preliminary data.</text>
</comment>
<dbReference type="PRINTS" id="PR00463">
    <property type="entry name" value="EP450I"/>
</dbReference>
<evidence type="ECO:0000256" key="7">
    <source>
        <dbReference type="SAM" id="Phobius"/>
    </source>
</evidence>
<proteinExistence type="inferred from homology"/>
<dbReference type="GO" id="GO:0020037">
    <property type="term" value="F:heme binding"/>
    <property type="evidence" value="ECO:0007669"/>
    <property type="project" value="InterPro"/>
</dbReference>
<dbReference type="PRINTS" id="PR00385">
    <property type="entry name" value="P450"/>
</dbReference>
<evidence type="ECO:0000256" key="2">
    <source>
        <dbReference type="ARBA" id="ARBA00022723"/>
    </source>
</evidence>
<dbReference type="InterPro" id="IPR036396">
    <property type="entry name" value="Cyt_P450_sf"/>
</dbReference>
<evidence type="ECO:0008006" key="10">
    <source>
        <dbReference type="Google" id="ProtNLM"/>
    </source>
</evidence>
<dbReference type="GeneID" id="81594681"/>
<evidence type="ECO:0000256" key="3">
    <source>
        <dbReference type="ARBA" id="ARBA00023002"/>
    </source>
</evidence>
<keyword evidence="7" id="KW-0812">Transmembrane</keyword>
<dbReference type="GO" id="GO:0016705">
    <property type="term" value="F:oxidoreductase activity, acting on paired donors, with incorporation or reduction of molecular oxygen"/>
    <property type="evidence" value="ECO:0007669"/>
    <property type="project" value="InterPro"/>
</dbReference>
<comment type="cofactor">
    <cofactor evidence="1 5">
        <name>heme</name>
        <dbReference type="ChEBI" id="CHEBI:30413"/>
    </cofactor>
</comment>
<keyword evidence="7" id="KW-1133">Transmembrane helix</keyword>
<dbReference type="RefSeq" id="XP_056768545.1">
    <property type="nucleotide sequence ID" value="XM_056904438.1"/>
</dbReference>
<dbReference type="Gene3D" id="1.10.630.10">
    <property type="entry name" value="Cytochrome P450"/>
    <property type="match status" value="1"/>
</dbReference>
<keyword evidence="9" id="KW-1185">Reference proteome</keyword>
<dbReference type="EMBL" id="JAPVEA010000002">
    <property type="protein sequence ID" value="KAJ5459503.1"/>
    <property type="molecule type" value="Genomic_DNA"/>
</dbReference>
<comment type="similarity">
    <text evidence="6">Belongs to the cytochrome P450 family.</text>
</comment>
<dbReference type="InterPro" id="IPR017972">
    <property type="entry name" value="Cyt_P450_CS"/>
</dbReference>
<evidence type="ECO:0000313" key="9">
    <source>
        <dbReference type="Proteomes" id="UP001213681"/>
    </source>
</evidence>
<evidence type="ECO:0000256" key="1">
    <source>
        <dbReference type="ARBA" id="ARBA00001971"/>
    </source>
</evidence>
<dbReference type="GO" id="GO:0005506">
    <property type="term" value="F:iron ion binding"/>
    <property type="evidence" value="ECO:0007669"/>
    <property type="project" value="InterPro"/>
</dbReference>
<dbReference type="AlphaFoldDB" id="A0AAD6G5U5"/>
<dbReference type="PROSITE" id="PS00086">
    <property type="entry name" value="CYTOCHROME_P450"/>
    <property type="match status" value="1"/>
</dbReference>
<dbReference type="Pfam" id="PF00067">
    <property type="entry name" value="p450"/>
    <property type="match status" value="1"/>
</dbReference>
<keyword evidence="5 6" id="KW-0349">Heme</keyword>
<feature type="binding site" description="axial binding residue" evidence="5">
    <location>
        <position position="438"/>
    </location>
    <ligand>
        <name>heme</name>
        <dbReference type="ChEBI" id="CHEBI:30413"/>
    </ligand>
    <ligandPart>
        <name>Fe</name>
        <dbReference type="ChEBI" id="CHEBI:18248"/>
    </ligandPart>
</feature>
<keyword evidence="2 5" id="KW-0479">Metal-binding</keyword>
<dbReference type="InterPro" id="IPR001128">
    <property type="entry name" value="Cyt_P450"/>
</dbReference>
<dbReference type="Proteomes" id="UP001213681">
    <property type="component" value="Unassembled WGS sequence"/>
</dbReference>
<evidence type="ECO:0000256" key="5">
    <source>
        <dbReference type="PIRSR" id="PIRSR602401-1"/>
    </source>
</evidence>
<dbReference type="GO" id="GO:0004497">
    <property type="term" value="F:monooxygenase activity"/>
    <property type="evidence" value="ECO:0007669"/>
    <property type="project" value="UniProtKB-KW"/>
</dbReference>
<keyword evidence="7" id="KW-0472">Membrane</keyword>
<evidence type="ECO:0000256" key="4">
    <source>
        <dbReference type="ARBA" id="ARBA00023004"/>
    </source>
</evidence>
<dbReference type="InterPro" id="IPR050121">
    <property type="entry name" value="Cytochrome_P450_monoxygenase"/>
</dbReference>
<keyword evidence="6" id="KW-0503">Monooxygenase</keyword>
<keyword evidence="4 5" id="KW-0408">Iron</keyword>
<dbReference type="PANTHER" id="PTHR24305">
    <property type="entry name" value="CYTOCHROME P450"/>
    <property type="match status" value="1"/>
</dbReference>
<gene>
    <name evidence="8" type="ORF">N7458_001055</name>
</gene>
<dbReference type="SUPFAM" id="SSF48264">
    <property type="entry name" value="Cytochrome P450"/>
    <property type="match status" value="1"/>
</dbReference>